<comment type="caution">
    <text evidence="1">The sequence shown here is derived from an EMBL/GenBank/DDBJ whole genome shotgun (WGS) entry which is preliminary data.</text>
</comment>
<organism evidence="1">
    <name type="scientific">mine drainage metagenome</name>
    <dbReference type="NCBI Taxonomy" id="410659"/>
    <lineage>
        <taxon>unclassified sequences</taxon>
        <taxon>metagenomes</taxon>
        <taxon>ecological metagenomes</taxon>
    </lineage>
</organism>
<accession>A0A1J5S4D9</accession>
<reference evidence="1" key="1">
    <citation type="submission" date="2016-10" db="EMBL/GenBank/DDBJ databases">
        <title>Sequence of Gallionella enrichment culture.</title>
        <authorList>
            <person name="Poehlein A."/>
            <person name="Muehling M."/>
            <person name="Daniel R."/>
        </authorList>
    </citation>
    <scope>NUCLEOTIDE SEQUENCE</scope>
</reference>
<gene>
    <name evidence="1" type="ORF">GALL_145850</name>
</gene>
<dbReference type="EMBL" id="MLJW01000067">
    <property type="protein sequence ID" value="OIR03313.1"/>
    <property type="molecule type" value="Genomic_DNA"/>
</dbReference>
<sequence>MRDKDLFPTKPQIRRLVKSGRAAIVKRLLRAVLLPIDKENIDAEVEEITALLDKYNEVMAVYEKPKASPALETTDKETGGKD</sequence>
<name>A0A1J5S4D9_9ZZZZ</name>
<proteinExistence type="predicted"/>
<protein>
    <submittedName>
        <fullName evidence="1">Uncharacterized protein</fullName>
    </submittedName>
</protein>
<evidence type="ECO:0000313" key="1">
    <source>
        <dbReference type="EMBL" id="OIR03313.1"/>
    </source>
</evidence>
<dbReference type="AlphaFoldDB" id="A0A1J5S4D9"/>